<keyword evidence="2" id="KW-0732">Signal</keyword>
<accession>A0AAN6U2V3</accession>
<name>A0AAN6U2V3_9PEZI</name>
<organism evidence="4 5">
    <name type="scientific">Parathielavia appendiculata</name>
    <dbReference type="NCBI Taxonomy" id="2587402"/>
    <lineage>
        <taxon>Eukaryota</taxon>
        <taxon>Fungi</taxon>
        <taxon>Dikarya</taxon>
        <taxon>Ascomycota</taxon>
        <taxon>Pezizomycotina</taxon>
        <taxon>Sordariomycetes</taxon>
        <taxon>Sordariomycetidae</taxon>
        <taxon>Sordariales</taxon>
        <taxon>Chaetomiaceae</taxon>
        <taxon>Parathielavia</taxon>
    </lineage>
</organism>
<dbReference type="GeneID" id="87833693"/>
<dbReference type="InterPro" id="IPR055560">
    <property type="entry name" value="DUF7136"/>
</dbReference>
<evidence type="ECO:0000313" key="5">
    <source>
        <dbReference type="Proteomes" id="UP001302602"/>
    </source>
</evidence>
<reference evidence="4" key="2">
    <citation type="submission" date="2023-05" db="EMBL/GenBank/DDBJ databases">
        <authorList>
            <consortium name="Lawrence Berkeley National Laboratory"/>
            <person name="Steindorff A."/>
            <person name="Hensen N."/>
            <person name="Bonometti L."/>
            <person name="Westerberg I."/>
            <person name="Brannstrom I.O."/>
            <person name="Guillou S."/>
            <person name="Cros-Aarteil S."/>
            <person name="Calhoun S."/>
            <person name="Haridas S."/>
            <person name="Kuo A."/>
            <person name="Mondo S."/>
            <person name="Pangilinan J."/>
            <person name="Riley R."/>
            <person name="Labutti K."/>
            <person name="Andreopoulos B."/>
            <person name="Lipzen A."/>
            <person name="Chen C."/>
            <person name="Yanf M."/>
            <person name="Daum C."/>
            <person name="Ng V."/>
            <person name="Clum A."/>
            <person name="Ohm R."/>
            <person name="Martin F."/>
            <person name="Silar P."/>
            <person name="Natvig D."/>
            <person name="Lalanne C."/>
            <person name="Gautier V."/>
            <person name="Ament-Velasquez S.L."/>
            <person name="Kruys A."/>
            <person name="Hutchinson M.I."/>
            <person name="Powell A.J."/>
            <person name="Barry K."/>
            <person name="Miller A.N."/>
            <person name="Grigoriev I.V."/>
            <person name="Debuchy R."/>
            <person name="Gladieux P."/>
            <person name="Thoren M.H."/>
            <person name="Johannesson H."/>
        </authorList>
    </citation>
    <scope>NUCLEOTIDE SEQUENCE</scope>
    <source>
        <strain evidence="4">CBS 731.68</strain>
    </source>
</reference>
<dbReference type="Pfam" id="PF23584">
    <property type="entry name" value="DUF7136"/>
    <property type="match status" value="1"/>
</dbReference>
<evidence type="ECO:0000256" key="2">
    <source>
        <dbReference type="SAM" id="SignalP"/>
    </source>
</evidence>
<protein>
    <recommendedName>
        <fullName evidence="3">DUF7136 domain-containing protein</fullName>
    </recommendedName>
</protein>
<gene>
    <name evidence="4" type="ORF">N657DRAFT_688192</name>
</gene>
<feature type="region of interest" description="Disordered" evidence="1">
    <location>
        <begin position="269"/>
        <end position="289"/>
    </location>
</feature>
<reference evidence="4" key="1">
    <citation type="journal article" date="2023" name="Mol. Phylogenet. Evol.">
        <title>Genome-scale phylogeny and comparative genomics of the fungal order Sordariales.</title>
        <authorList>
            <person name="Hensen N."/>
            <person name="Bonometti L."/>
            <person name="Westerberg I."/>
            <person name="Brannstrom I.O."/>
            <person name="Guillou S."/>
            <person name="Cros-Aarteil S."/>
            <person name="Calhoun S."/>
            <person name="Haridas S."/>
            <person name="Kuo A."/>
            <person name="Mondo S."/>
            <person name="Pangilinan J."/>
            <person name="Riley R."/>
            <person name="LaButti K."/>
            <person name="Andreopoulos B."/>
            <person name="Lipzen A."/>
            <person name="Chen C."/>
            <person name="Yan M."/>
            <person name="Daum C."/>
            <person name="Ng V."/>
            <person name="Clum A."/>
            <person name="Steindorff A."/>
            <person name="Ohm R.A."/>
            <person name="Martin F."/>
            <person name="Silar P."/>
            <person name="Natvig D.O."/>
            <person name="Lalanne C."/>
            <person name="Gautier V."/>
            <person name="Ament-Velasquez S.L."/>
            <person name="Kruys A."/>
            <person name="Hutchinson M.I."/>
            <person name="Powell A.J."/>
            <person name="Barry K."/>
            <person name="Miller A.N."/>
            <person name="Grigoriev I.V."/>
            <person name="Debuchy R."/>
            <person name="Gladieux P."/>
            <person name="Hiltunen Thoren M."/>
            <person name="Johannesson H."/>
        </authorList>
    </citation>
    <scope>NUCLEOTIDE SEQUENCE</scope>
    <source>
        <strain evidence="4">CBS 731.68</strain>
    </source>
</reference>
<feature type="chain" id="PRO_5043042634" description="DUF7136 domain-containing protein" evidence="2">
    <location>
        <begin position="21"/>
        <end position="312"/>
    </location>
</feature>
<feature type="compositionally biased region" description="Low complexity" evidence="1">
    <location>
        <begin position="269"/>
        <end position="287"/>
    </location>
</feature>
<evidence type="ECO:0000259" key="3">
    <source>
        <dbReference type="Pfam" id="PF23584"/>
    </source>
</evidence>
<evidence type="ECO:0000313" key="4">
    <source>
        <dbReference type="EMBL" id="KAK4125415.1"/>
    </source>
</evidence>
<evidence type="ECO:0000256" key="1">
    <source>
        <dbReference type="SAM" id="MobiDB-lite"/>
    </source>
</evidence>
<dbReference type="AlphaFoldDB" id="A0AAN6U2V3"/>
<keyword evidence="5" id="KW-1185">Reference proteome</keyword>
<comment type="caution">
    <text evidence="4">The sequence shown here is derived from an EMBL/GenBank/DDBJ whole genome shotgun (WGS) entry which is preliminary data.</text>
</comment>
<dbReference type="EMBL" id="MU853225">
    <property type="protein sequence ID" value="KAK4125415.1"/>
    <property type="molecule type" value="Genomic_DNA"/>
</dbReference>
<sequence length="312" mass="33640">MGYYSLRTFVVVALAASASSQQTPPANINQHFEVDTVFPRPVEQTFAMEDLQTFKANEIIPLVIAVQNLGAWTLGNLTMVWQWYIQSVPANGTRGRILDVGVFDTTDAATKNPAFLVAVTNSSTWYQNTTRWQVSPKAPGETYLFQWTASFYAANNSCYFRYPDVPNLYVWKTASVFDVLSESEEQIYLRARRPTSLENVTTAEVAIPQAPECPELGGLYQATFNETATDCQLGVVAVEGIQGNPCAAQVDSIVAHSISSRVASSISAWTAPPTTTRTGSAPTSTSRGGAGVAQPVQTAMAAACILCGLALS</sequence>
<feature type="signal peptide" evidence="2">
    <location>
        <begin position="1"/>
        <end position="20"/>
    </location>
</feature>
<dbReference type="RefSeq" id="XP_062649186.1">
    <property type="nucleotide sequence ID" value="XM_062796925.1"/>
</dbReference>
<dbReference type="Proteomes" id="UP001302602">
    <property type="component" value="Unassembled WGS sequence"/>
</dbReference>
<proteinExistence type="predicted"/>
<feature type="domain" description="DUF7136" evidence="3">
    <location>
        <begin position="29"/>
        <end position="275"/>
    </location>
</feature>